<protein>
    <recommendedName>
        <fullName evidence="3">Calponin-homology (CH) domain-containing protein</fullName>
    </recommendedName>
</protein>
<keyword evidence="1" id="KW-0175">Coiled coil</keyword>
<dbReference type="Proteomes" id="UP000692954">
    <property type="component" value="Unassembled WGS sequence"/>
</dbReference>
<sequence length="199" mass="23243">MDAPPLSEDELNKIYNWVDTVPFSRPKKHIGRDFADGVLIAEIIQHYVPAIIDIHNYSMAHSVQQKQYNWNTLNTKVFRKMGFQITQKDIDAVIQVIPEAIERILKVIQVKLDRFLDQQEQNQVQTQEKPIEIQKNQNQVNNQKPAVNNKQNDKDIVIQDQKETIEILELKIQKLEQLVKLKDSKIQQLTQKLQQAGIK</sequence>
<organism evidence="4 5">
    <name type="scientific">Paramecium sonneborni</name>
    <dbReference type="NCBI Taxonomy" id="65129"/>
    <lineage>
        <taxon>Eukaryota</taxon>
        <taxon>Sar</taxon>
        <taxon>Alveolata</taxon>
        <taxon>Ciliophora</taxon>
        <taxon>Intramacronucleata</taxon>
        <taxon>Oligohymenophorea</taxon>
        <taxon>Peniculida</taxon>
        <taxon>Parameciidae</taxon>
        <taxon>Paramecium</taxon>
    </lineage>
</organism>
<feature type="compositionally biased region" description="Low complexity" evidence="2">
    <location>
        <begin position="134"/>
        <end position="148"/>
    </location>
</feature>
<comment type="caution">
    <text evidence="4">The sequence shown here is derived from an EMBL/GenBank/DDBJ whole genome shotgun (WGS) entry which is preliminary data.</text>
</comment>
<dbReference type="OrthoDB" id="193300at2759"/>
<dbReference type="FunFam" id="1.10.418.10:FF:000059">
    <property type="entry name" value="RIKEN cDNA 6430531B16 gene"/>
    <property type="match status" value="1"/>
</dbReference>
<dbReference type="AlphaFoldDB" id="A0A8S1L0I1"/>
<evidence type="ECO:0000259" key="3">
    <source>
        <dbReference type="PROSITE" id="PS50021"/>
    </source>
</evidence>
<dbReference type="PANTHER" id="PTHR12509:SF9">
    <property type="entry name" value="SPERM FLAGELLAR PROTEIN 1 ISOFORM X1"/>
    <property type="match status" value="1"/>
</dbReference>
<dbReference type="EMBL" id="CAJJDN010000015">
    <property type="protein sequence ID" value="CAD8061208.1"/>
    <property type="molecule type" value="Genomic_DNA"/>
</dbReference>
<feature type="domain" description="Calponin-homology (CH)" evidence="3">
    <location>
        <begin position="8"/>
        <end position="116"/>
    </location>
</feature>
<dbReference type="InterPro" id="IPR052111">
    <property type="entry name" value="Spermatogenesis_Ciliary_MAP"/>
</dbReference>
<feature type="coiled-coil region" evidence="1">
    <location>
        <begin position="158"/>
        <end position="192"/>
    </location>
</feature>
<dbReference type="GO" id="GO:0051493">
    <property type="term" value="P:regulation of cytoskeleton organization"/>
    <property type="evidence" value="ECO:0007669"/>
    <property type="project" value="TreeGrafter"/>
</dbReference>
<dbReference type="GO" id="GO:0005930">
    <property type="term" value="C:axoneme"/>
    <property type="evidence" value="ECO:0007669"/>
    <property type="project" value="TreeGrafter"/>
</dbReference>
<dbReference type="GO" id="GO:0008017">
    <property type="term" value="F:microtubule binding"/>
    <property type="evidence" value="ECO:0007669"/>
    <property type="project" value="TreeGrafter"/>
</dbReference>
<accession>A0A8S1L0I1</accession>
<reference evidence="4" key="1">
    <citation type="submission" date="2021-01" db="EMBL/GenBank/DDBJ databases">
        <authorList>
            <consortium name="Genoscope - CEA"/>
            <person name="William W."/>
        </authorList>
    </citation>
    <scope>NUCLEOTIDE SEQUENCE</scope>
</reference>
<gene>
    <name evidence="4" type="ORF">PSON_ATCC_30995.1.T0150187</name>
</gene>
<dbReference type="PROSITE" id="PS50021">
    <property type="entry name" value="CH"/>
    <property type="match status" value="1"/>
</dbReference>
<evidence type="ECO:0000256" key="1">
    <source>
        <dbReference type="SAM" id="Coils"/>
    </source>
</evidence>
<keyword evidence="5" id="KW-1185">Reference proteome</keyword>
<evidence type="ECO:0000313" key="4">
    <source>
        <dbReference type="EMBL" id="CAD8061208.1"/>
    </source>
</evidence>
<evidence type="ECO:0000256" key="2">
    <source>
        <dbReference type="SAM" id="MobiDB-lite"/>
    </source>
</evidence>
<dbReference type="Pfam" id="PF06294">
    <property type="entry name" value="CH_2"/>
    <property type="match status" value="1"/>
</dbReference>
<dbReference type="InterPro" id="IPR010441">
    <property type="entry name" value="CH_2"/>
</dbReference>
<dbReference type="InterPro" id="IPR001715">
    <property type="entry name" value="CH_dom"/>
</dbReference>
<proteinExistence type="predicted"/>
<evidence type="ECO:0000313" key="5">
    <source>
        <dbReference type="Proteomes" id="UP000692954"/>
    </source>
</evidence>
<feature type="region of interest" description="Disordered" evidence="2">
    <location>
        <begin position="126"/>
        <end position="148"/>
    </location>
</feature>
<name>A0A8S1L0I1_9CILI</name>
<dbReference type="PANTHER" id="PTHR12509">
    <property type="entry name" value="SPERMATOGENESIS-ASSOCIATED 4-RELATED"/>
    <property type="match status" value="1"/>
</dbReference>